<evidence type="ECO:0000256" key="1">
    <source>
        <dbReference type="ARBA" id="ARBA00022737"/>
    </source>
</evidence>
<organism evidence="5 6">
    <name type="scientific">Papaver atlanticum</name>
    <dbReference type="NCBI Taxonomy" id="357466"/>
    <lineage>
        <taxon>Eukaryota</taxon>
        <taxon>Viridiplantae</taxon>
        <taxon>Streptophyta</taxon>
        <taxon>Embryophyta</taxon>
        <taxon>Tracheophyta</taxon>
        <taxon>Spermatophyta</taxon>
        <taxon>Magnoliopsida</taxon>
        <taxon>Ranunculales</taxon>
        <taxon>Papaveraceae</taxon>
        <taxon>Papaveroideae</taxon>
        <taxon>Papaver</taxon>
    </lineage>
</organism>
<keyword evidence="6" id="KW-1185">Reference proteome</keyword>
<dbReference type="Proteomes" id="UP001202328">
    <property type="component" value="Unassembled WGS sequence"/>
</dbReference>
<dbReference type="EMBL" id="JAJJMB010001820">
    <property type="protein sequence ID" value="KAI3955056.1"/>
    <property type="molecule type" value="Genomic_DNA"/>
</dbReference>
<dbReference type="GO" id="GO:0003723">
    <property type="term" value="F:RNA binding"/>
    <property type="evidence" value="ECO:0007669"/>
    <property type="project" value="UniProtKB-UniRule"/>
</dbReference>
<dbReference type="InterPro" id="IPR004087">
    <property type="entry name" value="KH_dom"/>
</dbReference>
<dbReference type="Pfam" id="PF00013">
    <property type="entry name" value="KH_1"/>
    <property type="match status" value="1"/>
</dbReference>
<evidence type="ECO:0000313" key="6">
    <source>
        <dbReference type="Proteomes" id="UP001202328"/>
    </source>
</evidence>
<feature type="domain" description="K Homology" evidence="4">
    <location>
        <begin position="47"/>
        <end position="125"/>
    </location>
</feature>
<protein>
    <recommendedName>
        <fullName evidence="4">K Homology domain-containing protein</fullName>
    </recommendedName>
</protein>
<accession>A0AAD4THH2</accession>
<dbReference type="InterPro" id="IPR036612">
    <property type="entry name" value="KH_dom_type_1_sf"/>
</dbReference>
<sequence>MVIEDLIHCKVNIDFRMKLEPSDENNQTTDGQQTQQPSGEDSQRHTSGLIDRVHTVKWSSLVIRLMFLLGKAGETIRLLQNNSGAKIQITEDAEADRYSTTRPVESVGSLENVNKAENLIRDVVAEADAGGFPSLIARGFNTSAGRWSC</sequence>
<gene>
    <name evidence="5" type="ORF">MKW98_005059</name>
</gene>
<dbReference type="Gene3D" id="3.30.1370.10">
    <property type="entry name" value="K Homology domain, type 1"/>
    <property type="match status" value="1"/>
</dbReference>
<evidence type="ECO:0000256" key="3">
    <source>
        <dbReference type="SAM" id="MobiDB-lite"/>
    </source>
</evidence>
<evidence type="ECO:0000256" key="2">
    <source>
        <dbReference type="PROSITE-ProRule" id="PRU00117"/>
    </source>
</evidence>
<dbReference type="PANTHER" id="PTHR10288">
    <property type="entry name" value="KH DOMAIN CONTAINING RNA BINDING PROTEIN"/>
    <property type="match status" value="1"/>
</dbReference>
<dbReference type="AlphaFoldDB" id="A0AAD4THH2"/>
<evidence type="ECO:0000313" key="5">
    <source>
        <dbReference type="EMBL" id="KAI3955056.1"/>
    </source>
</evidence>
<dbReference type="PROSITE" id="PS50084">
    <property type="entry name" value="KH_TYPE_1"/>
    <property type="match status" value="1"/>
</dbReference>
<name>A0AAD4THH2_9MAGN</name>
<dbReference type="SUPFAM" id="SSF54791">
    <property type="entry name" value="Eukaryotic type KH-domain (KH-domain type I)"/>
    <property type="match status" value="1"/>
</dbReference>
<feature type="compositionally biased region" description="Low complexity" evidence="3">
    <location>
        <begin position="27"/>
        <end position="36"/>
    </location>
</feature>
<evidence type="ECO:0000259" key="4">
    <source>
        <dbReference type="SMART" id="SM00322"/>
    </source>
</evidence>
<dbReference type="InterPro" id="IPR004088">
    <property type="entry name" value="KH_dom_type_1"/>
</dbReference>
<keyword evidence="2" id="KW-0694">RNA-binding</keyword>
<proteinExistence type="predicted"/>
<dbReference type="SMART" id="SM00322">
    <property type="entry name" value="KH"/>
    <property type="match status" value="1"/>
</dbReference>
<keyword evidence="1" id="KW-0677">Repeat</keyword>
<feature type="region of interest" description="Disordered" evidence="3">
    <location>
        <begin position="21"/>
        <end position="46"/>
    </location>
</feature>
<reference evidence="5" key="1">
    <citation type="submission" date="2022-04" db="EMBL/GenBank/DDBJ databases">
        <title>A functionally conserved STORR gene fusion in Papaver species that diverged 16.8 million years ago.</title>
        <authorList>
            <person name="Catania T."/>
        </authorList>
    </citation>
    <scope>NUCLEOTIDE SEQUENCE</scope>
    <source>
        <strain evidence="5">S-188037</strain>
    </source>
</reference>
<comment type="caution">
    <text evidence="5">The sequence shown here is derived from an EMBL/GenBank/DDBJ whole genome shotgun (WGS) entry which is preliminary data.</text>
</comment>